<dbReference type="STRING" id="35622.SAMN04489764_5122"/>
<dbReference type="Pfam" id="PF02517">
    <property type="entry name" value="Rce1-like"/>
    <property type="match status" value="1"/>
</dbReference>
<feature type="transmembrane region" description="Helical" evidence="1">
    <location>
        <begin position="210"/>
        <end position="228"/>
    </location>
</feature>
<dbReference type="Proteomes" id="UP000217103">
    <property type="component" value="Unassembled WGS sequence"/>
</dbReference>
<dbReference type="AlphaFoldDB" id="A0A1H1I2Z5"/>
<keyword evidence="1" id="KW-0812">Transmembrane</keyword>
<feature type="transmembrane region" description="Helical" evidence="1">
    <location>
        <begin position="144"/>
        <end position="161"/>
    </location>
</feature>
<keyword evidence="4" id="KW-1185">Reference proteome</keyword>
<dbReference type="GO" id="GO:0080120">
    <property type="term" value="P:CAAX-box protein maturation"/>
    <property type="evidence" value="ECO:0007669"/>
    <property type="project" value="UniProtKB-ARBA"/>
</dbReference>
<sequence>MTFVMAVSVSRSMCRTGRAPTLTGMRSAAKILTRPVWATLITIVIMFTAVFGGSLPFISLVNREVPLTRLLPALGIAVLALTLVYLYRRFVTGEPWSGVGLTLRWSAVGEALLGVAAGMAAILVTSLVSVALGVAQWRGFDEASLAYLPLSLLIATLNQAFPEEMLFRGHLWHTLSASLSPRTVMIATSLAFGALHIISSSPATGIGERLLYVVSAVALGFACGAARARTGAVWAAAGVHAGLHYGFRIFPLQEIHYDVQLLVQTVSLTLAGLAFLLIRAPRSRPAPVKAG</sequence>
<organism evidence="3 4">
    <name type="scientific">Thermostaphylospora chromogena</name>
    <dbReference type="NCBI Taxonomy" id="35622"/>
    <lineage>
        <taxon>Bacteria</taxon>
        <taxon>Bacillati</taxon>
        <taxon>Actinomycetota</taxon>
        <taxon>Actinomycetes</taxon>
        <taxon>Streptosporangiales</taxon>
        <taxon>Thermomonosporaceae</taxon>
        <taxon>Thermostaphylospora</taxon>
    </lineage>
</organism>
<evidence type="ECO:0000259" key="2">
    <source>
        <dbReference type="Pfam" id="PF02517"/>
    </source>
</evidence>
<keyword evidence="3" id="KW-0378">Hydrolase</keyword>
<keyword evidence="1" id="KW-0472">Membrane</keyword>
<dbReference type="EMBL" id="FNKK01000002">
    <property type="protein sequence ID" value="SDR32030.1"/>
    <property type="molecule type" value="Genomic_DNA"/>
</dbReference>
<dbReference type="InterPro" id="IPR003675">
    <property type="entry name" value="Rce1/LyrA-like_dom"/>
</dbReference>
<evidence type="ECO:0000313" key="4">
    <source>
        <dbReference type="Proteomes" id="UP000217103"/>
    </source>
</evidence>
<dbReference type="GO" id="GO:0006508">
    <property type="term" value="P:proteolysis"/>
    <property type="evidence" value="ECO:0007669"/>
    <property type="project" value="UniProtKB-KW"/>
</dbReference>
<feature type="domain" description="CAAX prenyl protease 2/Lysostaphin resistance protein A-like" evidence="2">
    <location>
        <begin position="149"/>
        <end position="243"/>
    </location>
</feature>
<reference evidence="3 4" key="1">
    <citation type="submission" date="2016-10" db="EMBL/GenBank/DDBJ databases">
        <authorList>
            <person name="de Groot N.N."/>
        </authorList>
    </citation>
    <scope>NUCLEOTIDE SEQUENCE [LARGE SCALE GENOMIC DNA]</scope>
    <source>
        <strain evidence="3 4">DSM 43794</strain>
    </source>
</reference>
<proteinExistence type="predicted"/>
<dbReference type="GO" id="GO:0004175">
    <property type="term" value="F:endopeptidase activity"/>
    <property type="evidence" value="ECO:0007669"/>
    <property type="project" value="UniProtKB-ARBA"/>
</dbReference>
<protein>
    <submittedName>
        <fullName evidence="3">CAAX protease self-immunity</fullName>
    </submittedName>
</protein>
<feature type="transmembrane region" description="Helical" evidence="1">
    <location>
        <begin position="70"/>
        <end position="87"/>
    </location>
</feature>
<feature type="transmembrane region" description="Helical" evidence="1">
    <location>
        <begin position="36"/>
        <end position="58"/>
    </location>
</feature>
<evidence type="ECO:0000313" key="3">
    <source>
        <dbReference type="EMBL" id="SDR32030.1"/>
    </source>
</evidence>
<dbReference type="OrthoDB" id="6059004at2"/>
<feature type="transmembrane region" description="Helical" evidence="1">
    <location>
        <begin position="107"/>
        <end position="132"/>
    </location>
</feature>
<name>A0A1H1I2Z5_9ACTN</name>
<feature type="transmembrane region" description="Helical" evidence="1">
    <location>
        <begin position="181"/>
        <end position="198"/>
    </location>
</feature>
<evidence type="ECO:0000256" key="1">
    <source>
        <dbReference type="SAM" id="Phobius"/>
    </source>
</evidence>
<feature type="transmembrane region" description="Helical" evidence="1">
    <location>
        <begin position="261"/>
        <end position="278"/>
    </location>
</feature>
<gene>
    <name evidence="3" type="ORF">SAMN04489764_5122</name>
</gene>
<accession>A0A1H1I2Z5</accession>
<keyword evidence="1" id="KW-1133">Transmembrane helix</keyword>
<dbReference type="PANTHER" id="PTHR39430:SF1">
    <property type="entry name" value="PROTEASE"/>
    <property type="match status" value="1"/>
</dbReference>
<keyword evidence="3" id="KW-0645">Protease</keyword>
<dbReference type="PANTHER" id="PTHR39430">
    <property type="entry name" value="MEMBRANE-ASSOCIATED PROTEASE-RELATED"/>
    <property type="match status" value="1"/>
</dbReference>